<evidence type="ECO:0000256" key="4">
    <source>
        <dbReference type="ARBA" id="ARBA00023163"/>
    </source>
</evidence>
<protein>
    <submittedName>
        <fullName evidence="7">SARP family transcriptional regulator</fullName>
    </submittedName>
</protein>
<keyword evidence="4" id="KW-0804">Transcription</keyword>
<dbReference type="InterPro" id="IPR016032">
    <property type="entry name" value="Sig_transdc_resp-reg_C-effctor"/>
</dbReference>
<comment type="caution">
    <text evidence="7">The sequence shown here is derived from an EMBL/GenBank/DDBJ whole genome shotgun (WGS) entry which is preliminary data.</text>
</comment>
<evidence type="ECO:0000256" key="1">
    <source>
        <dbReference type="ARBA" id="ARBA00005820"/>
    </source>
</evidence>
<evidence type="ECO:0000256" key="3">
    <source>
        <dbReference type="ARBA" id="ARBA00023125"/>
    </source>
</evidence>
<dbReference type="SUPFAM" id="SSF46894">
    <property type="entry name" value="C-terminal effector domain of the bipartite response regulators"/>
    <property type="match status" value="1"/>
</dbReference>
<organism evidence="7 8">
    <name type="scientific">Amycolatopsis balhimycina DSM 5908</name>
    <dbReference type="NCBI Taxonomy" id="1081091"/>
    <lineage>
        <taxon>Bacteria</taxon>
        <taxon>Bacillati</taxon>
        <taxon>Actinomycetota</taxon>
        <taxon>Actinomycetes</taxon>
        <taxon>Pseudonocardiales</taxon>
        <taxon>Pseudonocardiaceae</taxon>
        <taxon>Amycolatopsis</taxon>
    </lineage>
</organism>
<sequence length="286" mass="32296">MYSESRLPAGVTPRPREPSESAVRFTVLGPLGVLRDGVDYAPTTPKVLQLLALLVVRPGRLVHADSIMRELWANDPIRTVRTTLHTYVYHLRRCIQQNGLAENADDLLVTKNPGYVFRIDPAQVDVFRFDRLQHEGQALQRRGQHDDAAGRFREALDLWAGPPLANVSCGPVLQSYVTQLVEQHRTTLHLLVEAEIASGRHRELIGELRSLTVGNPLDEALHGQLMRVLGRSGRRSDAMAVYRDLRRRLAEELGVEPCDDLQLLHRELISEGDHNQFHPTARSEDR</sequence>
<dbReference type="GO" id="GO:0000160">
    <property type="term" value="P:phosphorelay signal transduction system"/>
    <property type="evidence" value="ECO:0007669"/>
    <property type="project" value="InterPro"/>
</dbReference>
<feature type="DNA-binding region" description="OmpR/PhoB-type" evidence="5">
    <location>
        <begin position="15"/>
        <end position="119"/>
    </location>
</feature>
<evidence type="ECO:0000256" key="2">
    <source>
        <dbReference type="ARBA" id="ARBA00023015"/>
    </source>
</evidence>
<evidence type="ECO:0000313" key="8">
    <source>
        <dbReference type="Proteomes" id="UP000286716"/>
    </source>
</evidence>
<comment type="similarity">
    <text evidence="1">Belongs to the AfsR/DnrI/RedD regulatory family.</text>
</comment>
<reference evidence="7 8" key="1">
    <citation type="submission" date="2018-05" db="EMBL/GenBank/DDBJ databases">
        <title>Evolution of GPA BGCs.</title>
        <authorList>
            <person name="Waglechner N."/>
            <person name="Wright G.D."/>
        </authorList>
    </citation>
    <scope>NUCLEOTIDE SEQUENCE [LARGE SCALE GENOMIC DNA]</scope>
    <source>
        <strain evidence="7 8">DSM 5908</strain>
    </source>
</reference>
<dbReference type="SUPFAM" id="SSF48452">
    <property type="entry name" value="TPR-like"/>
    <property type="match status" value="1"/>
</dbReference>
<accession>A0A428W6X9</accession>
<dbReference type="PANTHER" id="PTHR35807:SF1">
    <property type="entry name" value="TRANSCRIPTIONAL REGULATOR REDD"/>
    <property type="match status" value="1"/>
</dbReference>
<dbReference type="RefSeq" id="WP_051183814.1">
    <property type="nucleotide sequence ID" value="NZ_QHHU01000054.1"/>
</dbReference>
<keyword evidence="3 5" id="KW-0238">DNA-binding</keyword>
<dbReference type="EMBL" id="QHHU01000054">
    <property type="protein sequence ID" value="RSM38819.1"/>
    <property type="molecule type" value="Genomic_DNA"/>
</dbReference>
<feature type="domain" description="OmpR/PhoB-type" evidence="6">
    <location>
        <begin position="15"/>
        <end position="119"/>
    </location>
</feature>
<dbReference type="InterPro" id="IPR005158">
    <property type="entry name" value="BTAD"/>
</dbReference>
<keyword evidence="2" id="KW-0805">Transcription regulation</keyword>
<dbReference type="InterPro" id="IPR011990">
    <property type="entry name" value="TPR-like_helical_dom_sf"/>
</dbReference>
<evidence type="ECO:0000313" key="7">
    <source>
        <dbReference type="EMBL" id="RSM38819.1"/>
    </source>
</evidence>
<gene>
    <name evidence="7" type="ORF">DMA12_31585</name>
</gene>
<dbReference type="InterPro" id="IPR051677">
    <property type="entry name" value="AfsR-DnrI-RedD_regulator"/>
</dbReference>
<dbReference type="Pfam" id="PF00486">
    <property type="entry name" value="Trans_reg_C"/>
    <property type="match status" value="1"/>
</dbReference>
<dbReference type="InterPro" id="IPR001867">
    <property type="entry name" value="OmpR/PhoB-type_DNA-bd"/>
</dbReference>
<dbReference type="GO" id="GO:0003677">
    <property type="term" value="F:DNA binding"/>
    <property type="evidence" value="ECO:0007669"/>
    <property type="project" value="UniProtKB-UniRule"/>
</dbReference>
<dbReference type="InterPro" id="IPR036388">
    <property type="entry name" value="WH-like_DNA-bd_sf"/>
</dbReference>
<dbReference type="AlphaFoldDB" id="A0A428W6X9"/>
<dbReference type="Gene3D" id="1.10.10.10">
    <property type="entry name" value="Winged helix-like DNA-binding domain superfamily/Winged helix DNA-binding domain"/>
    <property type="match status" value="1"/>
</dbReference>
<keyword evidence="8" id="KW-1185">Reference proteome</keyword>
<dbReference type="Gene3D" id="1.25.40.10">
    <property type="entry name" value="Tetratricopeptide repeat domain"/>
    <property type="match status" value="1"/>
</dbReference>
<dbReference type="CDD" id="cd15831">
    <property type="entry name" value="BTAD"/>
    <property type="match status" value="1"/>
</dbReference>
<dbReference type="OrthoDB" id="3208838at2"/>
<evidence type="ECO:0000256" key="5">
    <source>
        <dbReference type="PROSITE-ProRule" id="PRU01091"/>
    </source>
</evidence>
<name>A0A428W6X9_AMYBA</name>
<dbReference type="SMART" id="SM01043">
    <property type="entry name" value="BTAD"/>
    <property type="match status" value="1"/>
</dbReference>
<dbReference type="PANTHER" id="PTHR35807">
    <property type="entry name" value="TRANSCRIPTIONAL REGULATOR REDD-RELATED"/>
    <property type="match status" value="1"/>
</dbReference>
<dbReference type="Proteomes" id="UP000286716">
    <property type="component" value="Unassembled WGS sequence"/>
</dbReference>
<proteinExistence type="inferred from homology"/>
<dbReference type="PROSITE" id="PS51755">
    <property type="entry name" value="OMPR_PHOB"/>
    <property type="match status" value="1"/>
</dbReference>
<dbReference type="Pfam" id="PF03704">
    <property type="entry name" value="BTAD"/>
    <property type="match status" value="1"/>
</dbReference>
<evidence type="ECO:0000259" key="6">
    <source>
        <dbReference type="PROSITE" id="PS51755"/>
    </source>
</evidence>
<dbReference type="GO" id="GO:0006355">
    <property type="term" value="P:regulation of DNA-templated transcription"/>
    <property type="evidence" value="ECO:0007669"/>
    <property type="project" value="InterPro"/>
</dbReference>
<dbReference type="SMART" id="SM00862">
    <property type="entry name" value="Trans_reg_C"/>
    <property type="match status" value="1"/>
</dbReference>